<dbReference type="InterPro" id="IPR011044">
    <property type="entry name" value="Quino_amine_DH_bsu"/>
</dbReference>
<dbReference type="InterPro" id="IPR015943">
    <property type="entry name" value="WD40/YVTN_repeat-like_dom_sf"/>
</dbReference>
<dbReference type="InterPro" id="IPR008979">
    <property type="entry name" value="Galactose-bd-like_sf"/>
</dbReference>
<dbReference type="SUPFAM" id="SSF49785">
    <property type="entry name" value="Galactose-binding domain-like"/>
    <property type="match status" value="1"/>
</dbReference>
<keyword evidence="1" id="KW-1133">Transmembrane helix</keyword>
<dbReference type="RefSeq" id="WP_162452586.1">
    <property type="nucleotide sequence ID" value="NZ_WLZY01000009.1"/>
</dbReference>
<evidence type="ECO:0000313" key="2">
    <source>
        <dbReference type="EMBL" id="NDL59866.1"/>
    </source>
</evidence>
<organism evidence="2 3">
    <name type="scientific">Phytoactinopolyspora mesophila</name>
    <dbReference type="NCBI Taxonomy" id="2650750"/>
    <lineage>
        <taxon>Bacteria</taxon>
        <taxon>Bacillati</taxon>
        <taxon>Actinomycetota</taxon>
        <taxon>Actinomycetes</taxon>
        <taxon>Jiangellales</taxon>
        <taxon>Jiangellaceae</taxon>
        <taxon>Phytoactinopolyspora</taxon>
    </lineage>
</organism>
<dbReference type="SUPFAM" id="SSF50969">
    <property type="entry name" value="YVTN repeat-like/Quinoprotein amine dehydrogenase"/>
    <property type="match status" value="1"/>
</dbReference>
<dbReference type="Gene3D" id="2.130.10.10">
    <property type="entry name" value="YVTN repeat-like/Quinoprotein amine dehydrogenase"/>
    <property type="match status" value="1"/>
</dbReference>
<keyword evidence="1" id="KW-0812">Transmembrane</keyword>
<evidence type="ECO:0008006" key="4">
    <source>
        <dbReference type="Google" id="ProtNLM"/>
    </source>
</evidence>
<reference evidence="2 3" key="1">
    <citation type="submission" date="2019-11" db="EMBL/GenBank/DDBJ databases">
        <authorList>
            <person name="Li X.-J."/>
            <person name="Feng X.-M."/>
        </authorList>
    </citation>
    <scope>NUCLEOTIDE SEQUENCE [LARGE SCALE GENOMIC DNA]</scope>
    <source>
        <strain evidence="2 3">XMNu-373</strain>
    </source>
</reference>
<evidence type="ECO:0000256" key="1">
    <source>
        <dbReference type="SAM" id="Phobius"/>
    </source>
</evidence>
<name>A0A7K3M955_9ACTN</name>
<proteinExistence type="predicted"/>
<gene>
    <name evidence="2" type="ORF">F7O44_22585</name>
</gene>
<sequence>MSEEARERRISGGGSRLGSAAWAAGIAGALTAGLMFAPGAGAGPSTAAAPVMGPVNGGFEEPVVDGDIPGWTHTHGAADPDSFSVVDTRAAEGEYSLLLHNPSSEISAGLRSDAFDVEGGNSFRVAAQVYIEEYTSPGASALYFYFYDDDGQQLEQHTLSIGRLPRDSWQDVTLDADAPDEATSAAVLWYSSIANIATYHVDDVRVLDRGEGAVVEDLGIAMSTPNVRLGATDVLPDGTPVGYLFSDGNPVSFNVVDLRDGEMLDSIDMTGYTVASSIVVDTDHRVYFSVRAPNDGTLWRYDPLSQELETLATRLAGEAMLRSLLLDGDTLYGTTYPNAKVYAYDIPSGDVRDYGSVIDDGDYAWGFEQVGDELWVGTGAVGRLMSVDPESGVVDEIGLPHGVAPDFVNRIVRHGDLVFVAYSPASPDNVAVYDRTAGEWCCSETLEQEVGAWTRDSVDGLFFYLSGGSVHGYDIDARETVSIGWDDGPLATQLDGTIALELVELGTEQFPGTTLVGLRGDGTVWRYNLAEGSGDVVTGDIDGAPATIHSVGNGPDGNVYFGAYLSPGVMARVNHQTGDLEQLSGPGQADSMIAHKNRIVVGVYPNASFYVGKTNKDWDWGANPSHLFTLGRGEPHGQDRPLHMVSAGDLVAAGTIPNYGELGGALVLLNPNNGDHEVHRHVVEDQSVTALEYRDGLVYAGTSIHGGLSSEPTQEEAELFIWDVQQGEKVWSGAVPGATIIHAMTFTPDGRLWVLTEAGTIAEFDPDTREIVRSFETGIANSNIWGRLSELYYRGQDGYVYGNTSGRLFRFDPDDLDFEVLVSSGARQSGIDGEGTIYFADETNVYRYVPAGAE</sequence>
<keyword evidence="3" id="KW-1185">Reference proteome</keyword>
<dbReference type="EMBL" id="WLZY01000009">
    <property type="protein sequence ID" value="NDL59866.1"/>
    <property type="molecule type" value="Genomic_DNA"/>
</dbReference>
<comment type="caution">
    <text evidence="2">The sequence shown here is derived from an EMBL/GenBank/DDBJ whole genome shotgun (WGS) entry which is preliminary data.</text>
</comment>
<keyword evidence="1" id="KW-0472">Membrane</keyword>
<dbReference type="SUPFAM" id="SSF101898">
    <property type="entry name" value="NHL repeat"/>
    <property type="match status" value="1"/>
</dbReference>
<protein>
    <recommendedName>
        <fullName evidence="4">PQQ-binding-like beta-propeller repeat protein</fullName>
    </recommendedName>
</protein>
<evidence type="ECO:0000313" key="3">
    <source>
        <dbReference type="Proteomes" id="UP000460435"/>
    </source>
</evidence>
<dbReference type="AlphaFoldDB" id="A0A7K3M955"/>
<accession>A0A7K3M955</accession>
<dbReference type="Gene3D" id="2.60.120.260">
    <property type="entry name" value="Galactose-binding domain-like"/>
    <property type="match status" value="1"/>
</dbReference>
<dbReference type="SUPFAM" id="SSF63829">
    <property type="entry name" value="Calcium-dependent phosphotriesterase"/>
    <property type="match status" value="1"/>
</dbReference>
<feature type="transmembrane region" description="Helical" evidence="1">
    <location>
        <begin position="20"/>
        <end position="40"/>
    </location>
</feature>
<dbReference type="Proteomes" id="UP000460435">
    <property type="component" value="Unassembled WGS sequence"/>
</dbReference>